<dbReference type="InterPro" id="IPR045464">
    <property type="entry name" value="Hrt3/FBXO9_C"/>
</dbReference>
<protein>
    <submittedName>
        <fullName evidence="3">Oidioi.mRNA.OKI2018_I69.chr2.g4512.t1.cds</fullName>
    </submittedName>
</protein>
<dbReference type="SUPFAM" id="SSF81383">
    <property type="entry name" value="F-box domain"/>
    <property type="match status" value="1"/>
</dbReference>
<dbReference type="Pfam" id="PF19270">
    <property type="entry name" value="FBO_C"/>
    <property type="match status" value="1"/>
</dbReference>
<evidence type="ECO:0000313" key="3">
    <source>
        <dbReference type="EMBL" id="CAG5110067.1"/>
    </source>
</evidence>
<dbReference type="PROSITE" id="PS50005">
    <property type="entry name" value="TPR"/>
    <property type="match status" value="1"/>
</dbReference>
<dbReference type="Gene3D" id="1.20.1280.50">
    <property type="match status" value="1"/>
</dbReference>
<gene>
    <name evidence="3" type="ORF">OKIOD_LOCUS13277</name>
</gene>
<dbReference type="Proteomes" id="UP001158576">
    <property type="component" value="Chromosome 2"/>
</dbReference>
<evidence type="ECO:0000313" key="4">
    <source>
        <dbReference type="Proteomes" id="UP001158576"/>
    </source>
</evidence>
<reference evidence="3 4" key="1">
    <citation type="submission" date="2021-04" db="EMBL/GenBank/DDBJ databases">
        <authorList>
            <person name="Bliznina A."/>
        </authorList>
    </citation>
    <scope>NUCLEOTIDE SEQUENCE [LARGE SCALE GENOMIC DNA]</scope>
</reference>
<dbReference type="PROSITE" id="PS50181">
    <property type="entry name" value="FBOX"/>
    <property type="match status" value="1"/>
</dbReference>
<feature type="repeat" description="TPR" evidence="1">
    <location>
        <begin position="23"/>
        <end position="56"/>
    </location>
</feature>
<accession>A0ABN7T1U3</accession>
<evidence type="ECO:0000256" key="1">
    <source>
        <dbReference type="PROSITE-ProRule" id="PRU00339"/>
    </source>
</evidence>
<name>A0ABN7T1U3_OIKDI</name>
<dbReference type="InterPro" id="IPR019734">
    <property type="entry name" value="TPR_rpt"/>
</dbReference>
<evidence type="ECO:0000259" key="2">
    <source>
        <dbReference type="PROSITE" id="PS50181"/>
    </source>
</evidence>
<feature type="domain" description="F-box" evidence="2">
    <location>
        <begin position="121"/>
        <end position="171"/>
    </location>
</feature>
<dbReference type="InterPro" id="IPR036047">
    <property type="entry name" value="F-box-like_dom_sf"/>
</dbReference>
<sequence>MTSLESFRNEWKKELSEKKQTNAIDLWLQAEAYEADGDLGKAINFYSRAEKLDPDVFSKVRQFRPERVKPVFGGDYEKVSKTNLEEDLNKNLESLKISTGGTKNTGAFFDNPDFLAQVPSRPSLVDFPTEVIEKVMRCLASSGHLISIGKLSLVCKFLYNQAEDEKLWKVACRNFFDEETLTELFKIHGNYKTCYLNTPKPNLSDGVYVGKQSYWREGEQRGWTNIAQHVTYRRYLRFYPDNLVIVVCSAEEPKFIMRKIFSNDTGYKRIITNLPSLRQVCIQKKDVRKLAGVKYGRWHYFPTEKRIEIDVSEELLSKVEYTKIIFSLEKNGRQLDWVYYRCTEMKSNQENSIELPVSEFPSLELYRK</sequence>
<proteinExistence type="predicted"/>
<dbReference type="InterPro" id="IPR001810">
    <property type="entry name" value="F-box_dom"/>
</dbReference>
<dbReference type="EMBL" id="OU015567">
    <property type="protein sequence ID" value="CAG5110067.1"/>
    <property type="molecule type" value="Genomic_DNA"/>
</dbReference>
<keyword evidence="1" id="KW-0802">TPR repeat</keyword>
<keyword evidence="4" id="KW-1185">Reference proteome</keyword>
<organism evidence="3 4">
    <name type="scientific">Oikopleura dioica</name>
    <name type="common">Tunicate</name>
    <dbReference type="NCBI Taxonomy" id="34765"/>
    <lineage>
        <taxon>Eukaryota</taxon>
        <taxon>Metazoa</taxon>
        <taxon>Chordata</taxon>
        <taxon>Tunicata</taxon>
        <taxon>Appendicularia</taxon>
        <taxon>Copelata</taxon>
        <taxon>Oikopleuridae</taxon>
        <taxon>Oikopleura</taxon>
    </lineage>
</organism>